<name>A0A421BPW6_9RHOB</name>
<feature type="transmembrane region" description="Helical" evidence="7">
    <location>
        <begin position="111"/>
        <end position="132"/>
    </location>
</feature>
<keyword evidence="9" id="KW-1185">Reference proteome</keyword>
<feature type="transmembrane region" description="Helical" evidence="7">
    <location>
        <begin position="144"/>
        <end position="163"/>
    </location>
</feature>
<evidence type="ECO:0000256" key="2">
    <source>
        <dbReference type="ARBA" id="ARBA00022448"/>
    </source>
</evidence>
<evidence type="ECO:0000256" key="4">
    <source>
        <dbReference type="ARBA" id="ARBA00022692"/>
    </source>
</evidence>
<reference evidence="8 9" key="1">
    <citation type="submission" date="2018-10" db="EMBL/GenBank/DDBJ databases">
        <title>Rhodobacter sp . BO-81.</title>
        <authorList>
            <person name="Im W.T."/>
        </authorList>
    </citation>
    <scope>NUCLEOTIDE SEQUENCE [LARGE SCALE GENOMIC DNA]</scope>
    <source>
        <strain evidence="8 9">BO-81</strain>
    </source>
</reference>
<evidence type="ECO:0000256" key="7">
    <source>
        <dbReference type="SAM" id="Phobius"/>
    </source>
</evidence>
<feature type="transmembrane region" description="Helical" evidence="7">
    <location>
        <begin position="12"/>
        <end position="35"/>
    </location>
</feature>
<protein>
    <submittedName>
        <fullName evidence="8">FUSC family protein</fullName>
    </submittedName>
</protein>
<evidence type="ECO:0000256" key="6">
    <source>
        <dbReference type="ARBA" id="ARBA00023136"/>
    </source>
</evidence>
<dbReference type="AlphaFoldDB" id="A0A421BPW6"/>
<organism evidence="8 9">
    <name type="scientific">Paenirhodobacter hankyongi</name>
    <dbReference type="NCBI Taxonomy" id="2294033"/>
    <lineage>
        <taxon>Bacteria</taxon>
        <taxon>Pseudomonadati</taxon>
        <taxon>Pseudomonadota</taxon>
        <taxon>Alphaproteobacteria</taxon>
        <taxon>Rhodobacterales</taxon>
        <taxon>Rhodobacter group</taxon>
        <taxon>Paenirhodobacter</taxon>
    </lineage>
</organism>
<keyword evidence="4 7" id="KW-0812">Transmembrane</keyword>
<evidence type="ECO:0000313" key="9">
    <source>
        <dbReference type="Proteomes" id="UP000279673"/>
    </source>
</evidence>
<proteinExistence type="predicted"/>
<gene>
    <name evidence="8" type="ORF">DYS74_09080</name>
</gene>
<dbReference type="GO" id="GO:0022857">
    <property type="term" value="F:transmembrane transporter activity"/>
    <property type="evidence" value="ECO:0007669"/>
    <property type="project" value="InterPro"/>
</dbReference>
<feature type="transmembrane region" description="Helical" evidence="7">
    <location>
        <begin position="448"/>
        <end position="470"/>
    </location>
</feature>
<keyword evidence="5 7" id="KW-1133">Transmembrane helix</keyword>
<evidence type="ECO:0000256" key="5">
    <source>
        <dbReference type="ARBA" id="ARBA00022989"/>
    </source>
</evidence>
<feature type="transmembrane region" description="Helical" evidence="7">
    <location>
        <begin position="88"/>
        <end position="105"/>
    </location>
</feature>
<dbReference type="InterPro" id="IPR006726">
    <property type="entry name" value="PHBA_efflux_AaeB/fusaric-R"/>
</dbReference>
<keyword evidence="3" id="KW-1003">Cell membrane</keyword>
<dbReference type="RefSeq" id="WP_121533046.1">
    <property type="nucleotide sequence ID" value="NZ_RCHI01000007.1"/>
</dbReference>
<dbReference type="PANTHER" id="PTHR30509">
    <property type="entry name" value="P-HYDROXYBENZOIC ACID EFFLUX PUMP SUBUNIT-RELATED"/>
    <property type="match status" value="1"/>
</dbReference>
<feature type="transmembrane region" description="Helical" evidence="7">
    <location>
        <begin position="375"/>
        <end position="395"/>
    </location>
</feature>
<sequence>MTATLERYGFDAARTAFAGRTAVAACIAFVIGWALGLEHPQWSAMAVWAASQPTRGQLLEKGFFRVAGTISGTLAGIALVLAMEIHPALLVLGLALWVGLCTAIGNLQRGFVAYGTVLAGYTAAMVSLLDAAHPDQVLHLGADRFATVLTGVVTAMVVGAFFAPPAARGALRARLAALVADLLEAAATPASDERAPALLAEMSAIEDGLDPHGAGSFRSRRDVRAVRAVLIAAMALLLWRRTAETLPAAVAAELMRAAQLLRADAPEAAAEALTRACAGRPDLAETLAPLAAALHGWLRPETPPTETALPVVLHRDWIGAREAGLRAFGGLLLFGAIWQLTGWSAGAYMLLGLSVMLSLFSSFENPTAQMRNVFYGQILGVIGALACRWLAWPLAGSELQMILSTLPFILIGPLFVGHRRTVGASFDYNMVLMLMLQPHWPLSGSLNASLAAGLAVLAGPVVAMIAYRFVYPTSLRRRQETLIAMMRRDLGDLAADPQALSHRQVWRARLYHRVLRLVRLSGRSARASGEAMEIGLALLGLGQATMRAHEIEAAGVPAARAARAVLARLARFPADPGHSSAALARLGARLSGADATLFAEAAAQITAPAVTGRAA</sequence>
<comment type="subcellular location">
    <subcellularLocation>
        <location evidence="1">Cell membrane</location>
        <topology evidence="1">Multi-pass membrane protein</topology>
    </subcellularLocation>
</comment>
<dbReference type="PANTHER" id="PTHR30509:SF9">
    <property type="entry name" value="MULTIDRUG RESISTANCE PROTEIN MDTO"/>
    <property type="match status" value="1"/>
</dbReference>
<dbReference type="GO" id="GO:0005886">
    <property type="term" value="C:plasma membrane"/>
    <property type="evidence" value="ECO:0007669"/>
    <property type="project" value="UniProtKB-SubCell"/>
</dbReference>
<accession>A0A421BPW6</accession>
<evidence type="ECO:0000256" key="3">
    <source>
        <dbReference type="ARBA" id="ARBA00022475"/>
    </source>
</evidence>
<evidence type="ECO:0000313" key="8">
    <source>
        <dbReference type="EMBL" id="RLL64977.1"/>
    </source>
</evidence>
<feature type="transmembrane region" description="Helical" evidence="7">
    <location>
        <begin position="401"/>
        <end position="418"/>
    </location>
</feature>
<keyword evidence="2" id="KW-0813">Transport</keyword>
<feature type="transmembrane region" description="Helical" evidence="7">
    <location>
        <begin position="62"/>
        <end position="81"/>
    </location>
</feature>
<dbReference type="EMBL" id="RCHI01000007">
    <property type="protein sequence ID" value="RLL64977.1"/>
    <property type="molecule type" value="Genomic_DNA"/>
</dbReference>
<evidence type="ECO:0000256" key="1">
    <source>
        <dbReference type="ARBA" id="ARBA00004651"/>
    </source>
</evidence>
<dbReference type="Pfam" id="PF04632">
    <property type="entry name" value="FUSC"/>
    <property type="match status" value="1"/>
</dbReference>
<comment type="caution">
    <text evidence="8">The sequence shown here is derived from an EMBL/GenBank/DDBJ whole genome shotgun (WGS) entry which is preliminary data.</text>
</comment>
<dbReference type="Proteomes" id="UP000279673">
    <property type="component" value="Unassembled WGS sequence"/>
</dbReference>
<keyword evidence="6 7" id="KW-0472">Membrane</keyword>